<evidence type="ECO:0000313" key="3">
    <source>
        <dbReference type="WBParaSite" id="SPAL_0000629700.1"/>
    </source>
</evidence>
<feature type="signal peptide" evidence="1">
    <location>
        <begin position="1"/>
        <end position="19"/>
    </location>
</feature>
<dbReference type="InterPro" id="IPR009479">
    <property type="entry name" value="Herpes_U55"/>
</dbReference>
<evidence type="ECO:0000313" key="2">
    <source>
        <dbReference type="Proteomes" id="UP000046392"/>
    </source>
</evidence>
<evidence type="ECO:0000256" key="1">
    <source>
        <dbReference type="SAM" id="SignalP"/>
    </source>
</evidence>
<accession>A0A0N5BK32</accession>
<proteinExistence type="predicted"/>
<name>A0A0N5BK32_STREA</name>
<keyword evidence="2" id="KW-1185">Reference proteome</keyword>
<sequence length="170" mass="20162">MKVLLPVLLIFMLFNYNFCKLKEDNIVVRHDFINGQRYIKDLSLIGAPSRIGRVRLFLIPLKATSSSSVIDICYLKLRWTDSEFWNDGFDNSNRKYHIICDVYYGIDNEIKMIRFLDFYVNYEFTGYDERFQPDNYHAYAVICSVQAINSKGLPSKWRDSKIMKIRRTTL</sequence>
<dbReference type="WBParaSite" id="SPAL_0000629700.1">
    <property type="protein sequence ID" value="SPAL_0000629700.1"/>
    <property type="gene ID" value="SPAL_0000629700"/>
</dbReference>
<organism evidence="2 3">
    <name type="scientific">Strongyloides papillosus</name>
    <name type="common">Intestinal threadworm</name>
    <dbReference type="NCBI Taxonomy" id="174720"/>
    <lineage>
        <taxon>Eukaryota</taxon>
        <taxon>Metazoa</taxon>
        <taxon>Ecdysozoa</taxon>
        <taxon>Nematoda</taxon>
        <taxon>Chromadorea</taxon>
        <taxon>Rhabditida</taxon>
        <taxon>Tylenchina</taxon>
        <taxon>Panagrolaimomorpha</taxon>
        <taxon>Strongyloidoidea</taxon>
        <taxon>Strongyloididae</taxon>
        <taxon>Strongyloides</taxon>
    </lineage>
</organism>
<feature type="chain" id="PRO_5005894385" evidence="1">
    <location>
        <begin position="20"/>
        <end position="170"/>
    </location>
</feature>
<dbReference type="Proteomes" id="UP000046392">
    <property type="component" value="Unplaced"/>
</dbReference>
<dbReference type="AlphaFoldDB" id="A0A0N5BK32"/>
<keyword evidence="1" id="KW-0732">Signal</keyword>
<dbReference type="Pfam" id="PF06501">
    <property type="entry name" value="Herpes_U55"/>
    <property type="match status" value="1"/>
</dbReference>
<protein>
    <submittedName>
        <fullName evidence="3">Neur_chan_LBD domain-containing protein</fullName>
    </submittedName>
</protein>
<reference evidence="3" key="1">
    <citation type="submission" date="2017-02" db="UniProtKB">
        <authorList>
            <consortium name="WormBaseParasite"/>
        </authorList>
    </citation>
    <scope>IDENTIFICATION</scope>
</reference>